<dbReference type="Gene3D" id="3.10.580.10">
    <property type="entry name" value="CBS-domain"/>
    <property type="match status" value="1"/>
</dbReference>
<reference evidence="12 13" key="1">
    <citation type="submission" date="2022-12" db="EMBL/GenBank/DDBJ databases">
        <authorList>
            <person name="Muema E."/>
        </authorList>
    </citation>
    <scope>NUCLEOTIDE SEQUENCE [LARGE SCALE GENOMIC DNA]</scope>
    <source>
        <strain evidence="13">1330</strain>
    </source>
</reference>
<dbReference type="EMBL" id="JAPYKO010000002">
    <property type="protein sequence ID" value="MEI9401394.1"/>
    <property type="molecule type" value="Genomic_DNA"/>
</dbReference>
<keyword evidence="6 9" id="KW-1133">Transmembrane helix</keyword>
<feature type="domain" description="CBS" evidence="11">
    <location>
        <begin position="226"/>
        <end position="282"/>
    </location>
</feature>
<keyword evidence="5 9" id="KW-0460">Magnesium</keyword>
<dbReference type="Gene3D" id="1.25.60.10">
    <property type="entry name" value="MgtE N-terminal domain-like"/>
    <property type="match status" value="1"/>
</dbReference>
<evidence type="ECO:0000256" key="9">
    <source>
        <dbReference type="RuleBase" id="RU362011"/>
    </source>
</evidence>
<dbReference type="PANTHER" id="PTHR43773">
    <property type="entry name" value="MAGNESIUM TRANSPORTER MGTE"/>
    <property type="match status" value="1"/>
</dbReference>
<dbReference type="NCBIfam" id="TIGR00400">
    <property type="entry name" value="mgtE"/>
    <property type="match status" value="1"/>
</dbReference>
<sequence length="472" mass="52049">MESQDRQTTGAAPAEERHADIYGEDGAVRASFLARIGAAIADRDTITLKREVDDLHQSELGDVLEALHPEQRRALVELLGSDFDFSALTEVDEAIRLDIVDNLPNAQIAQAVQELDSDDAVYILEDLEKEDQDEILSQLPFTERIRLRRALDYPEETAGRRMQTEFVAVPPFWTIGQTIDYMREDKNLPERFSQIFVIDPSFKLLGAIDLDQILRSKRAVKVEQVMHETLHAIPATMDQEEAAREFEQYNLLSAAVVDENGRLVGVLTIDDVVDVIQEEAEEDLLRMGGVGDEELSDTVLATSRSRVPWLLVNLVTAFLAASVIGLFDRTIEHIVALAVLMPIVAGMGGNAGSQTMTVTVRALATRDLDIYNAARIIRRELGVGFVNGVVFAVLIGMVAGFWFRDPNLGGIIAAAMIINMFAAALAGILIPLVLDRLKIDPAVASAVFVTTVTDCVGFFAFLGLATWWFRVP</sequence>
<feature type="transmembrane region" description="Helical" evidence="9">
    <location>
        <begin position="333"/>
        <end position="351"/>
    </location>
</feature>
<evidence type="ECO:0000313" key="13">
    <source>
        <dbReference type="Proteomes" id="UP001366503"/>
    </source>
</evidence>
<dbReference type="InterPro" id="IPR046342">
    <property type="entry name" value="CBS_dom_sf"/>
</dbReference>
<dbReference type="SUPFAM" id="SSF54631">
    <property type="entry name" value="CBS-domain pair"/>
    <property type="match status" value="1"/>
</dbReference>
<accession>A0ABU8K9A5</accession>
<dbReference type="SMART" id="SM00116">
    <property type="entry name" value="CBS"/>
    <property type="match status" value="2"/>
</dbReference>
<dbReference type="Pfam" id="PF03448">
    <property type="entry name" value="MgtE_N"/>
    <property type="match status" value="1"/>
</dbReference>
<dbReference type="PANTHER" id="PTHR43773:SF1">
    <property type="entry name" value="MAGNESIUM TRANSPORTER MGTE"/>
    <property type="match status" value="1"/>
</dbReference>
<protein>
    <recommendedName>
        <fullName evidence="9">Magnesium transporter MgtE</fullName>
    </recommendedName>
</protein>
<dbReference type="SMART" id="SM00924">
    <property type="entry name" value="MgtE_N"/>
    <property type="match status" value="1"/>
</dbReference>
<dbReference type="Gene3D" id="1.10.357.20">
    <property type="entry name" value="SLC41 divalent cation transporters, integral membrane domain"/>
    <property type="match status" value="1"/>
</dbReference>
<keyword evidence="13" id="KW-1185">Reference proteome</keyword>
<keyword evidence="4 9" id="KW-0812">Transmembrane</keyword>
<dbReference type="InterPro" id="IPR036739">
    <property type="entry name" value="SLC41_membr_dom_sf"/>
</dbReference>
<organism evidence="12 13">
    <name type="scientific">Mesorhizobium argentiipisi</name>
    <dbReference type="NCBI Taxonomy" id="3015175"/>
    <lineage>
        <taxon>Bacteria</taxon>
        <taxon>Pseudomonadati</taxon>
        <taxon>Pseudomonadota</taxon>
        <taxon>Alphaproteobacteria</taxon>
        <taxon>Hyphomicrobiales</taxon>
        <taxon>Phyllobacteriaceae</taxon>
        <taxon>Mesorhizobium</taxon>
    </lineage>
</organism>
<evidence type="ECO:0000256" key="8">
    <source>
        <dbReference type="PROSITE-ProRule" id="PRU00703"/>
    </source>
</evidence>
<evidence type="ECO:0000256" key="2">
    <source>
        <dbReference type="ARBA" id="ARBA00009749"/>
    </source>
</evidence>
<comment type="caution">
    <text evidence="12">The sequence shown here is derived from an EMBL/GenBank/DDBJ whole genome shotgun (WGS) entry which is preliminary data.</text>
</comment>
<dbReference type="SUPFAM" id="SSF161093">
    <property type="entry name" value="MgtE membrane domain-like"/>
    <property type="match status" value="1"/>
</dbReference>
<dbReference type="SUPFAM" id="SSF158791">
    <property type="entry name" value="MgtE N-terminal domain-like"/>
    <property type="match status" value="1"/>
</dbReference>
<feature type="transmembrane region" description="Helical" evidence="9">
    <location>
        <begin position="381"/>
        <end position="403"/>
    </location>
</feature>
<keyword evidence="7 9" id="KW-0472">Membrane</keyword>
<dbReference type="RefSeq" id="WP_337091693.1">
    <property type="nucleotide sequence ID" value="NZ_JAPYKO010000002.1"/>
</dbReference>
<evidence type="ECO:0000256" key="7">
    <source>
        <dbReference type="ARBA" id="ARBA00023136"/>
    </source>
</evidence>
<keyword evidence="3 9" id="KW-0813">Transport</keyword>
<feature type="compositionally biased region" description="Polar residues" evidence="10">
    <location>
        <begin position="1"/>
        <end position="10"/>
    </location>
</feature>
<keyword evidence="8" id="KW-0129">CBS domain</keyword>
<feature type="region of interest" description="Disordered" evidence="10">
    <location>
        <begin position="1"/>
        <end position="20"/>
    </location>
</feature>
<evidence type="ECO:0000313" key="12">
    <source>
        <dbReference type="EMBL" id="MEI9401394.1"/>
    </source>
</evidence>
<dbReference type="Pfam" id="PF00571">
    <property type="entry name" value="CBS"/>
    <property type="match status" value="2"/>
</dbReference>
<dbReference type="Pfam" id="PF01769">
    <property type="entry name" value="MgtE"/>
    <property type="match status" value="1"/>
</dbReference>
<feature type="transmembrane region" description="Helical" evidence="9">
    <location>
        <begin position="307"/>
        <end position="327"/>
    </location>
</feature>
<feature type="transmembrane region" description="Helical" evidence="9">
    <location>
        <begin position="446"/>
        <end position="469"/>
    </location>
</feature>
<comment type="subcellular location">
    <subcellularLocation>
        <location evidence="9">Cell membrane</location>
        <topology evidence="9">Multi-pass membrane protein</topology>
    </subcellularLocation>
    <subcellularLocation>
        <location evidence="1">Membrane</location>
        <topology evidence="1">Multi-pass membrane protein</topology>
    </subcellularLocation>
</comment>
<dbReference type="InterPro" id="IPR006667">
    <property type="entry name" value="SLC41_membr_dom"/>
</dbReference>
<comment type="similarity">
    <text evidence="2 9">Belongs to the SLC41A transporter family.</text>
</comment>
<proteinExistence type="inferred from homology"/>
<evidence type="ECO:0000256" key="5">
    <source>
        <dbReference type="ARBA" id="ARBA00022842"/>
    </source>
</evidence>
<dbReference type="InterPro" id="IPR038076">
    <property type="entry name" value="MgtE_N_sf"/>
</dbReference>
<comment type="subunit">
    <text evidence="9">Homodimer.</text>
</comment>
<evidence type="ECO:0000256" key="1">
    <source>
        <dbReference type="ARBA" id="ARBA00004141"/>
    </source>
</evidence>
<comment type="function">
    <text evidence="9">Acts as a magnesium transporter.</text>
</comment>
<dbReference type="InterPro" id="IPR000644">
    <property type="entry name" value="CBS_dom"/>
</dbReference>
<name>A0ABU8K9A5_9HYPH</name>
<evidence type="ECO:0000256" key="10">
    <source>
        <dbReference type="SAM" id="MobiDB-lite"/>
    </source>
</evidence>
<dbReference type="Proteomes" id="UP001366503">
    <property type="component" value="Unassembled WGS sequence"/>
</dbReference>
<evidence type="ECO:0000256" key="6">
    <source>
        <dbReference type="ARBA" id="ARBA00022989"/>
    </source>
</evidence>
<gene>
    <name evidence="12" type="primary">mgtE</name>
    <name evidence="12" type="ORF">O7A05_04200</name>
</gene>
<keyword evidence="9" id="KW-1003">Cell membrane</keyword>
<evidence type="ECO:0000259" key="11">
    <source>
        <dbReference type="PROSITE" id="PS51371"/>
    </source>
</evidence>
<keyword evidence="9" id="KW-0479">Metal-binding</keyword>
<dbReference type="PROSITE" id="PS51371">
    <property type="entry name" value="CBS"/>
    <property type="match status" value="1"/>
</dbReference>
<dbReference type="InterPro" id="IPR006668">
    <property type="entry name" value="Mg_transptr_MgtE_intracell_dom"/>
</dbReference>
<dbReference type="InterPro" id="IPR006669">
    <property type="entry name" value="MgtE_transporter"/>
</dbReference>
<dbReference type="CDD" id="cd04606">
    <property type="entry name" value="CBS_pair_Mg_transporter"/>
    <property type="match status" value="1"/>
</dbReference>
<evidence type="ECO:0000256" key="3">
    <source>
        <dbReference type="ARBA" id="ARBA00022448"/>
    </source>
</evidence>
<feature type="transmembrane region" description="Helical" evidence="9">
    <location>
        <begin position="409"/>
        <end position="434"/>
    </location>
</feature>
<evidence type="ECO:0000256" key="4">
    <source>
        <dbReference type="ARBA" id="ARBA00022692"/>
    </source>
</evidence>